<feature type="compositionally biased region" description="Basic and acidic residues" evidence="3">
    <location>
        <begin position="274"/>
        <end position="287"/>
    </location>
</feature>
<feature type="region of interest" description="Disordered" evidence="3">
    <location>
        <begin position="1"/>
        <end position="303"/>
    </location>
</feature>
<organism evidence="4">
    <name type="scientific">Percolomonas cosmopolitus</name>
    <dbReference type="NCBI Taxonomy" id="63605"/>
    <lineage>
        <taxon>Eukaryota</taxon>
        <taxon>Discoba</taxon>
        <taxon>Heterolobosea</taxon>
        <taxon>Tetramitia</taxon>
        <taxon>Eutetramitia</taxon>
        <taxon>Percolomonadidae</taxon>
        <taxon>Percolomonas</taxon>
    </lineage>
</organism>
<evidence type="ECO:0008006" key="5">
    <source>
        <dbReference type="Google" id="ProtNLM"/>
    </source>
</evidence>
<protein>
    <recommendedName>
        <fullName evidence="5">Leucine-rich repeat-containing protein 51</fullName>
    </recommendedName>
</protein>
<dbReference type="Gene3D" id="3.80.10.10">
    <property type="entry name" value="Ribonuclease Inhibitor"/>
    <property type="match status" value="1"/>
</dbReference>
<feature type="compositionally biased region" description="Basic and acidic residues" evidence="3">
    <location>
        <begin position="639"/>
        <end position="651"/>
    </location>
</feature>
<feature type="compositionally biased region" description="Low complexity" evidence="3">
    <location>
        <begin position="146"/>
        <end position="157"/>
    </location>
</feature>
<keyword evidence="2" id="KW-0677">Repeat</keyword>
<feature type="compositionally biased region" description="Polar residues" evidence="3">
    <location>
        <begin position="124"/>
        <end position="135"/>
    </location>
</feature>
<accession>A0A7S1PI18</accession>
<feature type="compositionally biased region" description="Low complexity" evidence="3">
    <location>
        <begin position="1"/>
        <end position="18"/>
    </location>
</feature>
<name>A0A7S1PI18_9EUKA</name>
<evidence type="ECO:0000256" key="2">
    <source>
        <dbReference type="ARBA" id="ARBA00022737"/>
    </source>
</evidence>
<dbReference type="EMBL" id="HBGD01008144">
    <property type="protein sequence ID" value="CAD9083457.1"/>
    <property type="molecule type" value="Transcribed_RNA"/>
</dbReference>
<dbReference type="PANTHER" id="PTHR18849">
    <property type="entry name" value="LEUCINE RICH REPEAT PROTEIN"/>
    <property type="match status" value="1"/>
</dbReference>
<evidence type="ECO:0000313" key="4">
    <source>
        <dbReference type="EMBL" id="CAD9083457.1"/>
    </source>
</evidence>
<sequence length="658" mass="74816">MFAPPNSKPKTPFSSSKPGLNRTNSSSSGLGKVASHVDDDNSKASKMINRVRPTTTSGTKRRQSTSRTRASTVNPTIDRENHINSVGRRVMGQKSIRTDDASKEAGRKRPQSSSATRRLPLKTVNDQEGSTATSSLRRHSSVANKTPLTGTRPLGTTAHHTPSSATNRKATQSRRQATPSSSTLDRRTTTKRNNFMGEEGSKSSMPSRRDSSTARTSTARRSSSAVRRRPSMESSSSSVDAKSSTTHKKSISRSRPTSARQSQAQEDGGLSRKKLFEKSLADNKVDGETSTTAHPTLDETLSIDTHIQEPTISLEEPNPDDHSDDEEAFEMLHNPENPTRITARLISEKCLSQEELDSLTRDEITDRVLQVKNINLENCNIFEMENLECYSLCTHLYLQHNHIKEISDQFIFMPELLFLALFDNKILRVEHLRELTKLQFLDISQNHILKLDIDELPLNLQYLNMSGNPFCADEGSYQFYRDRLIKNLPKLVLLDKIVVTREERERLGAPVDEQLYSEGGLVEKLSLQMPTQELRTFEKSEWKMSDHYAQTEEKLLSVRFERSLHTNEDKKDVSFQEARNRKLYDHLQREQLKFREGSKERLLSVFANAESKLETTRSKFQQQIEEQKVKFEEMKQKFRKEIDASKSERPSNEITEAP</sequence>
<proteinExistence type="predicted"/>
<dbReference type="InterPro" id="IPR032675">
    <property type="entry name" value="LRR_dom_sf"/>
</dbReference>
<evidence type="ECO:0000256" key="3">
    <source>
        <dbReference type="SAM" id="MobiDB-lite"/>
    </source>
</evidence>
<feature type="region of interest" description="Disordered" evidence="3">
    <location>
        <begin position="639"/>
        <end position="658"/>
    </location>
</feature>
<reference evidence="4" key="1">
    <citation type="submission" date="2021-01" db="EMBL/GenBank/DDBJ databases">
        <authorList>
            <person name="Corre E."/>
            <person name="Pelletier E."/>
            <person name="Niang G."/>
            <person name="Scheremetjew M."/>
            <person name="Finn R."/>
            <person name="Kale V."/>
            <person name="Holt S."/>
            <person name="Cochrane G."/>
            <person name="Meng A."/>
            <person name="Brown T."/>
            <person name="Cohen L."/>
        </authorList>
    </citation>
    <scope>NUCLEOTIDE SEQUENCE</scope>
    <source>
        <strain evidence="4">WS</strain>
    </source>
</reference>
<feature type="compositionally biased region" description="Polar residues" evidence="3">
    <location>
        <begin position="253"/>
        <end position="265"/>
    </location>
</feature>
<dbReference type="SUPFAM" id="SSF52058">
    <property type="entry name" value="L domain-like"/>
    <property type="match status" value="1"/>
</dbReference>
<keyword evidence="1" id="KW-0433">Leucine-rich repeat</keyword>
<evidence type="ECO:0000256" key="1">
    <source>
        <dbReference type="ARBA" id="ARBA00022614"/>
    </source>
</evidence>
<feature type="compositionally biased region" description="Polar residues" evidence="3">
    <location>
        <begin position="158"/>
        <end position="183"/>
    </location>
</feature>
<feature type="compositionally biased region" description="Low complexity" evidence="3">
    <location>
        <begin position="232"/>
        <end position="244"/>
    </location>
</feature>
<dbReference type="AlphaFoldDB" id="A0A7S1PI18"/>
<feature type="compositionally biased region" description="Low complexity" evidence="3">
    <location>
        <begin position="213"/>
        <end position="225"/>
    </location>
</feature>
<gene>
    <name evidence="4" type="ORF">PCOS0759_LOCUS6711</name>
</gene>
<dbReference type="PANTHER" id="PTHR18849:SF0">
    <property type="entry name" value="CILIA- AND FLAGELLA-ASSOCIATED PROTEIN 410-RELATED"/>
    <property type="match status" value="1"/>
</dbReference>
<feature type="compositionally biased region" description="Basic and acidic residues" evidence="3">
    <location>
        <begin position="96"/>
        <end position="107"/>
    </location>
</feature>